<accession>A0A5J5K2K9</accession>
<comment type="similarity">
    <text evidence="1">Belongs to the carbohydrate kinase PfkB family.</text>
</comment>
<dbReference type="InterPro" id="IPR011611">
    <property type="entry name" value="PfkB_dom"/>
</dbReference>
<dbReference type="EMBL" id="VYTZ01000005">
    <property type="protein sequence ID" value="KAA9378459.1"/>
    <property type="molecule type" value="Genomic_DNA"/>
</dbReference>
<dbReference type="InterPro" id="IPR002173">
    <property type="entry name" value="Carboh/pur_kinase_PfkB_CS"/>
</dbReference>
<evidence type="ECO:0000256" key="6">
    <source>
        <dbReference type="SAM" id="MobiDB-lite"/>
    </source>
</evidence>
<proteinExistence type="inferred from homology"/>
<evidence type="ECO:0000256" key="2">
    <source>
        <dbReference type="ARBA" id="ARBA00022679"/>
    </source>
</evidence>
<dbReference type="PROSITE" id="PS00583">
    <property type="entry name" value="PFKB_KINASES_1"/>
    <property type="match status" value="1"/>
</dbReference>
<keyword evidence="9" id="KW-1185">Reference proteome</keyword>
<organism evidence="8 9">
    <name type="scientific">Microbispora cellulosiformans</name>
    <dbReference type="NCBI Taxonomy" id="2614688"/>
    <lineage>
        <taxon>Bacteria</taxon>
        <taxon>Bacillati</taxon>
        <taxon>Actinomycetota</taxon>
        <taxon>Actinomycetes</taxon>
        <taxon>Streptosporangiales</taxon>
        <taxon>Streptosporangiaceae</taxon>
        <taxon>Microbispora</taxon>
    </lineage>
</organism>
<name>A0A5J5K2K9_9ACTN</name>
<keyword evidence="4 8" id="KW-0418">Kinase</keyword>
<gene>
    <name evidence="8" type="ORF">F5972_16560</name>
</gene>
<evidence type="ECO:0000256" key="1">
    <source>
        <dbReference type="ARBA" id="ARBA00010688"/>
    </source>
</evidence>
<dbReference type="RefSeq" id="WP_150934364.1">
    <property type="nucleotide sequence ID" value="NZ_VYTZ01000005.1"/>
</dbReference>
<evidence type="ECO:0000256" key="5">
    <source>
        <dbReference type="ARBA" id="ARBA00022840"/>
    </source>
</evidence>
<evidence type="ECO:0000256" key="4">
    <source>
        <dbReference type="ARBA" id="ARBA00022777"/>
    </source>
</evidence>
<feature type="domain" description="Carbohydrate kinase PfkB" evidence="7">
    <location>
        <begin position="9"/>
        <end position="324"/>
    </location>
</feature>
<dbReference type="Pfam" id="PF00294">
    <property type="entry name" value="PfkB"/>
    <property type="match status" value="1"/>
</dbReference>
<evidence type="ECO:0000256" key="3">
    <source>
        <dbReference type="ARBA" id="ARBA00022741"/>
    </source>
</evidence>
<dbReference type="InterPro" id="IPR050306">
    <property type="entry name" value="PfkB_Carbo_kinase"/>
</dbReference>
<dbReference type="GO" id="GO:0005524">
    <property type="term" value="F:ATP binding"/>
    <property type="evidence" value="ECO:0007669"/>
    <property type="project" value="UniProtKB-KW"/>
</dbReference>
<dbReference type="SUPFAM" id="SSF53613">
    <property type="entry name" value="Ribokinase-like"/>
    <property type="match status" value="1"/>
</dbReference>
<dbReference type="Proteomes" id="UP000327011">
    <property type="component" value="Unassembled WGS sequence"/>
</dbReference>
<keyword evidence="5" id="KW-0067">ATP-binding</keyword>
<dbReference type="PANTHER" id="PTHR43085">
    <property type="entry name" value="HEXOKINASE FAMILY MEMBER"/>
    <property type="match status" value="1"/>
</dbReference>
<keyword evidence="3" id="KW-0547">Nucleotide-binding</keyword>
<evidence type="ECO:0000259" key="7">
    <source>
        <dbReference type="Pfam" id="PF00294"/>
    </source>
</evidence>
<dbReference type="PROSITE" id="PS00584">
    <property type="entry name" value="PFKB_KINASES_2"/>
    <property type="match status" value="1"/>
</dbReference>
<protein>
    <submittedName>
        <fullName evidence="8">Carbohydrate kinase</fullName>
    </submittedName>
</protein>
<feature type="region of interest" description="Disordered" evidence="6">
    <location>
        <begin position="227"/>
        <end position="249"/>
    </location>
</feature>
<dbReference type="CDD" id="cd01167">
    <property type="entry name" value="bac_FRK"/>
    <property type="match status" value="1"/>
</dbReference>
<dbReference type="AlphaFoldDB" id="A0A5J5K2K9"/>
<comment type="caution">
    <text evidence="8">The sequence shown here is derived from an EMBL/GenBank/DDBJ whole genome shotgun (WGS) entry which is preliminary data.</text>
</comment>
<sequence length="346" mass="35105">MTFLVTGESLVDLIGAPGSWTFTAVPGGSPLNVAVALAALGRPVRFAGETGDDFFGGLLRDHLTRHGIGTGDLAPAAATGLAFARVGADGSASYDFRFEWRLSAPVALDGVTCLHTGSLATLVSPGGAHVRALMRAAKAAGVTVSYDPNIRPSLAGDHAEAVALTEECVRLSRLVKVSAEDLDWLYPGEPGLNVARRWAGLGPELVVVTRGGDGAAAVLRAGLPGDGLAGDRFPSDGTPGGRTPGDGAPSGEVITCPAPAVEVVDTVGAGDTFTAAYLDALHDETPHHDTLHDGALTPARVAEALRRGCAAAAIVCTRAGAVPPTRAEVNSFSLGTGLSRAEEGHT</sequence>
<dbReference type="PANTHER" id="PTHR43085:SF1">
    <property type="entry name" value="PSEUDOURIDINE KINASE-RELATED"/>
    <property type="match status" value="1"/>
</dbReference>
<evidence type="ECO:0000313" key="9">
    <source>
        <dbReference type="Proteomes" id="UP000327011"/>
    </source>
</evidence>
<dbReference type="Gene3D" id="3.40.1190.20">
    <property type="match status" value="2"/>
</dbReference>
<dbReference type="InterPro" id="IPR029056">
    <property type="entry name" value="Ribokinase-like"/>
</dbReference>
<dbReference type="GO" id="GO:0016301">
    <property type="term" value="F:kinase activity"/>
    <property type="evidence" value="ECO:0007669"/>
    <property type="project" value="UniProtKB-KW"/>
</dbReference>
<reference evidence="8 9" key="1">
    <citation type="submission" date="2019-09" db="EMBL/GenBank/DDBJ databases">
        <title>Screening of Novel Bioactive Compounds from Soil-Associated.</title>
        <authorList>
            <person name="Gong X."/>
        </authorList>
    </citation>
    <scope>NUCLEOTIDE SEQUENCE [LARGE SCALE GENOMIC DNA]</scope>
    <source>
        <strain evidence="8 9">Gxj-6</strain>
    </source>
</reference>
<evidence type="ECO:0000313" key="8">
    <source>
        <dbReference type="EMBL" id="KAA9378459.1"/>
    </source>
</evidence>
<keyword evidence="2" id="KW-0808">Transferase</keyword>